<feature type="transmembrane region" description="Helical" evidence="1">
    <location>
        <begin position="35"/>
        <end position="53"/>
    </location>
</feature>
<dbReference type="Pfam" id="PF00892">
    <property type="entry name" value="EamA"/>
    <property type="match status" value="2"/>
</dbReference>
<accession>A0A382TMR0</accession>
<protein>
    <recommendedName>
        <fullName evidence="2">EamA domain-containing protein</fullName>
    </recommendedName>
</protein>
<sequence length="230" mass="24235">IMKLGAAGLAVAVIYALNKISFVFAVDHTQVANVLIILASTPLIAALLSIVILKEHISKPTWAAIITGMTGVVIVVGDGFQAGTWLGDIFAFINAFALAVMFIIIRHHKHVNMIPAAALGAALSAIIAAPFADPMSVAPGNWGLLLLLGFVVLPLSFGLITLGPRTVPAPEVALLMLLETALGPLWVWIVINEIPSETTFIGGVVVISAVVLQSAWRLRPLRSTVSPEQT</sequence>
<dbReference type="AlphaFoldDB" id="A0A382TMR0"/>
<proteinExistence type="predicted"/>
<dbReference type="InterPro" id="IPR000620">
    <property type="entry name" value="EamA_dom"/>
</dbReference>
<evidence type="ECO:0000313" key="3">
    <source>
        <dbReference type="EMBL" id="SVD23340.1"/>
    </source>
</evidence>
<feature type="transmembrane region" description="Helical" evidence="1">
    <location>
        <begin position="142"/>
        <end position="160"/>
    </location>
</feature>
<evidence type="ECO:0000256" key="1">
    <source>
        <dbReference type="SAM" id="Phobius"/>
    </source>
</evidence>
<feature type="transmembrane region" description="Helical" evidence="1">
    <location>
        <begin position="172"/>
        <end position="191"/>
    </location>
</feature>
<feature type="domain" description="EamA" evidence="2">
    <location>
        <begin position="9"/>
        <end position="76"/>
    </location>
</feature>
<keyword evidence="1" id="KW-0812">Transmembrane</keyword>
<dbReference type="GO" id="GO:0016020">
    <property type="term" value="C:membrane"/>
    <property type="evidence" value="ECO:0007669"/>
    <property type="project" value="InterPro"/>
</dbReference>
<keyword evidence="1" id="KW-1133">Transmembrane helix</keyword>
<feature type="non-terminal residue" evidence="3">
    <location>
        <position position="1"/>
    </location>
</feature>
<feature type="transmembrane region" description="Helical" evidence="1">
    <location>
        <begin position="60"/>
        <end position="77"/>
    </location>
</feature>
<dbReference type="SUPFAM" id="SSF103481">
    <property type="entry name" value="Multidrug resistance efflux transporter EmrE"/>
    <property type="match status" value="2"/>
</dbReference>
<organism evidence="3">
    <name type="scientific">marine metagenome</name>
    <dbReference type="NCBI Taxonomy" id="408172"/>
    <lineage>
        <taxon>unclassified sequences</taxon>
        <taxon>metagenomes</taxon>
        <taxon>ecological metagenomes</taxon>
    </lineage>
</organism>
<feature type="transmembrane region" description="Helical" evidence="1">
    <location>
        <begin position="83"/>
        <end position="104"/>
    </location>
</feature>
<dbReference type="Gene3D" id="1.10.3730.20">
    <property type="match status" value="1"/>
</dbReference>
<feature type="transmembrane region" description="Helical" evidence="1">
    <location>
        <begin position="197"/>
        <end position="216"/>
    </location>
</feature>
<feature type="domain" description="EamA" evidence="2">
    <location>
        <begin position="86"/>
        <end position="212"/>
    </location>
</feature>
<keyword evidence="1" id="KW-0472">Membrane</keyword>
<dbReference type="EMBL" id="UINC01137788">
    <property type="protein sequence ID" value="SVD23340.1"/>
    <property type="molecule type" value="Genomic_DNA"/>
</dbReference>
<gene>
    <name evidence="3" type="ORF">METZ01_LOCUS376194</name>
</gene>
<dbReference type="PANTHER" id="PTHR22911">
    <property type="entry name" value="ACYL-MALONYL CONDENSING ENZYME-RELATED"/>
    <property type="match status" value="1"/>
</dbReference>
<reference evidence="3" key="1">
    <citation type="submission" date="2018-05" db="EMBL/GenBank/DDBJ databases">
        <authorList>
            <person name="Lanie J.A."/>
            <person name="Ng W.-L."/>
            <person name="Kazmierczak K.M."/>
            <person name="Andrzejewski T.M."/>
            <person name="Davidsen T.M."/>
            <person name="Wayne K.J."/>
            <person name="Tettelin H."/>
            <person name="Glass J.I."/>
            <person name="Rusch D."/>
            <person name="Podicherti R."/>
            <person name="Tsui H.-C.T."/>
            <person name="Winkler M.E."/>
        </authorList>
    </citation>
    <scope>NUCLEOTIDE SEQUENCE</scope>
</reference>
<name>A0A382TMR0_9ZZZZ</name>
<feature type="transmembrane region" description="Helical" evidence="1">
    <location>
        <begin position="111"/>
        <end position="130"/>
    </location>
</feature>
<dbReference type="PANTHER" id="PTHR22911:SF135">
    <property type="entry name" value="BLR4310 PROTEIN"/>
    <property type="match status" value="1"/>
</dbReference>
<evidence type="ECO:0000259" key="2">
    <source>
        <dbReference type="Pfam" id="PF00892"/>
    </source>
</evidence>
<dbReference type="InterPro" id="IPR037185">
    <property type="entry name" value="EmrE-like"/>
</dbReference>